<feature type="region of interest" description="Disordered" evidence="1">
    <location>
        <begin position="1"/>
        <end position="39"/>
    </location>
</feature>
<evidence type="ECO:0000313" key="3">
    <source>
        <dbReference type="Proteomes" id="UP000540929"/>
    </source>
</evidence>
<gene>
    <name evidence="2" type="ORF">GGD40_004017</name>
</gene>
<accession>A0A7Y9WQ52</accession>
<evidence type="ECO:0000313" key="2">
    <source>
        <dbReference type="EMBL" id="NYH24538.1"/>
    </source>
</evidence>
<proteinExistence type="predicted"/>
<dbReference type="AlphaFoldDB" id="A0A7Y9WQ52"/>
<dbReference type="RefSeq" id="WP_179744669.1">
    <property type="nucleotide sequence ID" value="NZ_JACCAS010000001.1"/>
</dbReference>
<reference evidence="2 3" key="1">
    <citation type="submission" date="2020-07" db="EMBL/GenBank/DDBJ databases">
        <title>Exploring microbial biodiversity for novel pathways involved in the catabolism of aromatic compounds derived from lignin.</title>
        <authorList>
            <person name="Elkins J."/>
        </authorList>
    </citation>
    <scope>NUCLEOTIDE SEQUENCE [LARGE SCALE GENOMIC DNA]</scope>
    <source>
        <strain evidence="2 3">H2C3C</strain>
    </source>
</reference>
<evidence type="ECO:0000256" key="1">
    <source>
        <dbReference type="SAM" id="MobiDB-lite"/>
    </source>
</evidence>
<name>A0A7Y9WQ52_9BURK</name>
<sequence length="209" mass="23477">MSSEKSKRARRAAEDLFGGLPAKGSTAASRPSNPFGDPFSNSTSFVPADDLLVTLPAEMELPPGYADSAAMRDALTRAWRMDWIKVGKDVCVVRLPVDWIADKSVDGVLRIKGGGIVRAEGRLVKGATLLILPRYYLKAEFHDLNEHCRIVVRDRARNNAILKESFWDTRSGPNHPQWKVLSDWLDTQFPAHRDPLRYWDDCEDNVRSA</sequence>
<protein>
    <submittedName>
        <fullName evidence="2">Uncharacterized protein</fullName>
    </submittedName>
</protein>
<dbReference type="EMBL" id="JACCAS010000001">
    <property type="protein sequence ID" value="NYH24538.1"/>
    <property type="molecule type" value="Genomic_DNA"/>
</dbReference>
<organism evidence="2 3">
    <name type="scientific">Paraburkholderia bryophila</name>
    <dbReference type="NCBI Taxonomy" id="420952"/>
    <lineage>
        <taxon>Bacteria</taxon>
        <taxon>Pseudomonadati</taxon>
        <taxon>Pseudomonadota</taxon>
        <taxon>Betaproteobacteria</taxon>
        <taxon>Burkholderiales</taxon>
        <taxon>Burkholderiaceae</taxon>
        <taxon>Paraburkholderia</taxon>
    </lineage>
</organism>
<feature type="compositionally biased region" description="Basic and acidic residues" evidence="1">
    <location>
        <begin position="1"/>
        <end position="14"/>
    </location>
</feature>
<keyword evidence="3" id="KW-1185">Reference proteome</keyword>
<dbReference type="Proteomes" id="UP000540929">
    <property type="component" value="Unassembled WGS sequence"/>
</dbReference>
<comment type="caution">
    <text evidence="2">The sequence shown here is derived from an EMBL/GenBank/DDBJ whole genome shotgun (WGS) entry which is preliminary data.</text>
</comment>